<protein>
    <submittedName>
        <fullName evidence="1">Uncharacterized protein</fullName>
    </submittedName>
</protein>
<dbReference type="Proteomes" id="UP000325577">
    <property type="component" value="Linkage Group LG6"/>
</dbReference>
<keyword evidence="2" id="KW-1185">Reference proteome</keyword>
<dbReference type="AlphaFoldDB" id="A0A5J4ZQN8"/>
<evidence type="ECO:0000313" key="2">
    <source>
        <dbReference type="Proteomes" id="UP000325577"/>
    </source>
</evidence>
<name>A0A5J4ZQN8_9ASTE</name>
<sequence>MNIEPPNKYNHDAIHQTDLKPKTFCDGEHLQSREGLSCFPSIALQTGREKEKGRGWTKRDLRGRYKQDCLKFGGVKAISQCQLCAANFSQSSCSARKDRLDIKSCLGAQQRSHLCFVFTCNHPISFAQTVPENLLKLNALAATHSKKPKPKPKALA</sequence>
<organism evidence="1 2">
    <name type="scientific">Nyssa sinensis</name>
    <dbReference type="NCBI Taxonomy" id="561372"/>
    <lineage>
        <taxon>Eukaryota</taxon>
        <taxon>Viridiplantae</taxon>
        <taxon>Streptophyta</taxon>
        <taxon>Embryophyta</taxon>
        <taxon>Tracheophyta</taxon>
        <taxon>Spermatophyta</taxon>
        <taxon>Magnoliopsida</taxon>
        <taxon>eudicotyledons</taxon>
        <taxon>Gunneridae</taxon>
        <taxon>Pentapetalae</taxon>
        <taxon>asterids</taxon>
        <taxon>Cornales</taxon>
        <taxon>Nyssaceae</taxon>
        <taxon>Nyssa</taxon>
    </lineage>
</organism>
<evidence type="ECO:0000313" key="1">
    <source>
        <dbReference type="EMBL" id="KAA8520026.1"/>
    </source>
</evidence>
<gene>
    <name evidence="1" type="ORF">F0562_014300</name>
</gene>
<dbReference type="EMBL" id="CM018049">
    <property type="protein sequence ID" value="KAA8520026.1"/>
    <property type="molecule type" value="Genomic_DNA"/>
</dbReference>
<reference evidence="1 2" key="1">
    <citation type="submission" date="2019-09" db="EMBL/GenBank/DDBJ databases">
        <title>A chromosome-level genome assembly of the Chinese tupelo Nyssa sinensis.</title>
        <authorList>
            <person name="Yang X."/>
            <person name="Kang M."/>
            <person name="Yang Y."/>
            <person name="Xiong H."/>
            <person name="Wang M."/>
            <person name="Zhang Z."/>
            <person name="Wang Z."/>
            <person name="Wu H."/>
            <person name="Ma T."/>
            <person name="Liu J."/>
            <person name="Xi Z."/>
        </authorList>
    </citation>
    <scope>NUCLEOTIDE SEQUENCE [LARGE SCALE GENOMIC DNA]</scope>
    <source>
        <strain evidence="1">J267</strain>
        <tissue evidence="1">Leaf</tissue>
    </source>
</reference>
<proteinExistence type="predicted"/>
<accession>A0A5J4ZQN8</accession>